<proteinExistence type="predicted"/>
<comment type="caution">
    <text evidence="1">The sequence shown here is derived from an EMBL/GenBank/DDBJ whole genome shotgun (WGS) entry which is preliminary data.</text>
</comment>
<dbReference type="EMBL" id="JBBLXS010000303">
    <property type="protein sequence ID" value="MEK0187103.1"/>
    <property type="molecule type" value="Genomic_DNA"/>
</dbReference>
<sequence>MKDLYFDYNECRSLLMRYGRSVIRNNKGRSQFVQSLQCLVFGVKGDRRIPSSTPIASLSFG</sequence>
<accession>A0ABU8YSB4</accession>
<gene>
    <name evidence="1" type="ORF">WMG39_19940</name>
</gene>
<evidence type="ECO:0008006" key="3">
    <source>
        <dbReference type="Google" id="ProtNLM"/>
    </source>
</evidence>
<protein>
    <recommendedName>
        <fullName evidence="3">Transposase</fullName>
    </recommendedName>
</protein>
<evidence type="ECO:0000313" key="2">
    <source>
        <dbReference type="Proteomes" id="UP001384579"/>
    </source>
</evidence>
<reference evidence="1 2" key="1">
    <citation type="journal article" date="2020" name="Harmful Algae">
        <title>Molecular and morphological characterization of a novel dihydroanatoxin-a producing Microcoleus species (cyanobacteria) from the Russian River, California, USA.</title>
        <authorList>
            <person name="Conklin K.Y."/>
            <person name="Stancheva R."/>
            <person name="Otten T.G."/>
            <person name="Fadness R."/>
            <person name="Boyer G.L."/>
            <person name="Read B."/>
            <person name="Zhang X."/>
            <person name="Sheath R.G."/>
        </authorList>
    </citation>
    <scope>NUCLEOTIDE SEQUENCE [LARGE SCALE GENOMIC DNA]</scope>
    <source>
        <strain evidence="1 2">PTRS2</strain>
    </source>
</reference>
<name>A0ABU8YSB4_9CYAN</name>
<organism evidence="1 2">
    <name type="scientific">Microcoleus anatoxicus PTRS2</name>
    <dbReference type="NCBI Taxonomy" id="2705321"/>
    <lineage>
        <taxon>Bacteria</taxon>
        <taxon>Bacillati</taxon>
        <taxon>Cyanobacteriota</taxon>
        <taxon>Cyanophyceae</taxon>
        <taxon>Oscillatoriophycideae</taxon>
        <taxon>Oscillatoriales</taxon>
        <taxon>Microcoleaceae</taxon>
        <taxon>Microcoleus</taxon>
        <taxon>Microcoleus anatoxicus</taxon>
    </lineage>
</organism>
<dbReference type="RefSeq" id="WP_340541731.1">
    <property type="nucleotide sequence ID" value="NZ_JBBLXS010000303.1"/>
</dbReference>
<keyword evidence="2" id="KW-1185">Reference proteome</keyword>
<evidence type="ECO:0000313" key="1">
    <source>
        <dbReference type="EMBL" id="MEK0187103.1"/>
    </source>
</evidence>
<dbReference type="Proteomes" id="UP001384579">
    <property type="component" value="Unassembled WGS sequence"/>
</dbReference>